<dbReference type="GeneID" id="93210642"/>
<gene>
    <name evidence="3" type="ORF">HMPREF0091_10867</name>
</gene>
<keyword evidence="2" id="KW-0472">Membrane</keyword>
<protein>
    <submittedName>
        <fullName evidence="3">Uncharacterized protein</fullName>
    </submittedName>
</protein>
<evidence type="ECO:0000256" key="2">
    <source>
        <dbReference type="SAM" id="Phobius"/>
    </source>
</evidence>
<feature type="transmembrane region" description="Helical" evidence="2">
    <location>
        <begin position="29"/>
        <end position="50"/>
    </location>
</feature>
<reference evidence="3 4" key="1">
    <citation type="submission" date="2011-02" db="EMBL/GenBank/DDBJ databases">
        <authorList>
            <person name="Muzny D."/>
            <person name="Qin X."/>
            <person name="Buhay C."/>
            <person name="Dugan-Rocha S."/>
            <person name="Ding Y."/>
            <person name="Chen G."/>
            <person name="Hawes A."/>
            <person name="Holder M."/>
            <person name="Jhangiani S."/>
            <person name="Johnson A."/>
            <person name="Khan Z."/>
            <person name="Li Z."/>
            <person name="Liu W."/>
            <person name="Liu X."/>
            <person name="Perez L."/>
            <person name="Shen H."/>
            <person name="Wang Q."/>
            <person name="Watt J."/>
            <person name="Xi L."/>
            <person name="Xin Y."/>
            <person name="Zhou J."/>
            <person name="Deng J."/>
            <person name="Jiang H."/>
            <person name="Liu Y."/>
            <person name="Qu J."/>
            <person name="Song X.-Z."/>
            <person name="Zhang L."/>
            <person name="Villasana D."/>
            <person name="Johnson A."/>
            <person name="Liu J."/>
            <person name="Liyanage D."/>
            <person name="Lorensuhewa L."/>
            <person name="Robinson T."/>
            <person name="Song A."/>
            <person name="Song B.-B."/>
            <person name="Dinh H."/>
            <person name="Thornton R."/>
            <person name="Coyle M."/>
            <person name="Francisco L."/>
            <person name="Jackson L."/>
            <person name="Javaid M."/>
            <person name="Korchina V."/>
            <person name="Kovar C."/>
            <person name="Mata R."/>
            <person name="Mathew T."/>
            <person name="Ngo R."/>
            <person name="Nguyen L."/>
            <person name="Nguyen N."/>
            <person name="Okwuonu G."/>
            <person name="Ongeri F."/>
            <person name="Pham C."/>
            <person name="Simmons D."/>
            <person name="Wilczek-Boney K."/>
            <person name="Hale W."/>
            <person name="Jakkamsetti A."/>
            <person name="Pham P."/>
            <person name="Ruth R."/>
            <person name="San Lucas F."/>
            <person name="Warren J."/>
            <person name="Zhang J."/>
            <person name="Zhao Z."/>
            <person name="Zhou C."/>
            <person name="Zhu D."/>
            <person name="Lee S."/>
            <person name="Bess C."/>
            <person name="Blankenburg K."/>
            <person name="Forbes L."/>
            <person name="Fu Q."/>
            <person name="Gubbala S."/>
            <person name="Hirani K."/>
            <person name="Jayaseelan J.C."/>
            <person name="Lara F."/>
            <person name="Munidasa M."/>
            <person name="Palculict T."/>
            <person name="Patil S."/>
            <person name="Pu L.-L."/>
            <person name="Saada N."/>
            <person name="Tang L."/>
            <person name="Weissenberger G."/>
            <person name="Zhu Y."/>
            <person name="Hemphill L."/>
            <person name="Shang Y."/>
            <person name="Youmans B."/>
            <person name="Ayvaz T."/>
            <person name="Ross M."/>
            <person name="Santibanez J."/>
            <person name="Aqrawi P."/>
            <person name="Gross S."/>
            <person name="Joshi V."/>
            <person name="Fowler G."/>
            <person name="Nazareth L."/>
            <person name="Reid J."/>
            <person name="Worley K."/>
            <person name="Petrosino J."/>
            <person name="Highlander S."/>
            <person name="Gibbs R."/>
        </authorList>
    </citation>
    <scope>NUCLEOTIDE SEQUENCE [LARGE SCALE GENOMIC DNA]</scope>
    <source>
        <strain evidence="3 4">DSM 15829</strain>
    </source>
</reference>
<sequence length="57" mass="6130">MNVHSADKLFKESSDSSTDSRTKNQKEKALADAAGLLGMGVGMITAVALARKKERKH</sequence>
<evidence type="ECO:0000313" key="3">
    <source>
        <dbReference type="EMBL" id="EGF22872.1"/>
    </source>
</evidence>
<evidence type="ECO:0000256" key="1">
    <source>
        <dbReference type="SAM" id="MobiDB-lite"/>
    </source>
</evidence>
<dbReference type="AlphaFoldDB" id="F1T6F5"/>
<accession>F1T6F5</accession>
<dbReference type="Proteomes" id="UP000005947">
    <property type="component" value="Unassembled WGS sequence"/>
</dbReference>
<organism evidence="3 4">
    <name type="scientific">Fannyhessea vaginae DSM 15829</name>
    <dbReference type="NCBI Taxonomy" id="525256"/>
    <lineage>
        <taxon>Bacteria</taxon>
        <taxon>Bacillati</taxon>
        <taxon>Actinomycetota</taxon>
        <taxon>Coriobacteriia</taxon>
        <taxon>Coriobacteriales</taxon>
        <taxon>Atopobiaceae</taxon>
        <taxon>Fannyhessea</taxon>
    </lineage>
</organism>
<dbReference type="EMBL" id="ACGK02000002">
    <property type="protein sequence ID" value="EGF22872.1"/>
    <property type="molecule type" value="Genomic_DNA"/>
</dbReference>
<feature type="region of interest" description="Disordered" evidence="1">
    <location>
        <begin position="1"/>
        <end position="27"/>
    </location>
</feature>
<comment type="caution">
    <text evidence="3">The sequence shown here is derived from an EMBL/GenBank/DDBJ whole genome shotgun (WGS) entry which is preliminary data.</text>
</comment>
<keyword evidence="2" id="KW-1133">Transmembrane helix</keyword>
<keyword evidence="2" id="KW-0812">Transmembrane</keyword>
<proteinExistence type="predicted"/>
<keyword evidence="4" id="KW-1185">Reference proteome</keyword>
<name>F1T6F5_9ACTN</name>
<dbReference type="RefSeq" id="WP_006303056.1">
    <property type="nucleotide sequence ID" value="NZ_ACGK02000002.1"/>
</dbReference>
<evidence type="ECO:0000313" key="4">
    <source>
        <dbReference type="Proteomes" id="UP000005947"/>
    </source>
</evidence>